<evidence type="ECO:0000313" key="2">
    <source>
        <dbReference type="EMBL" id="KAJ5709806.1"/>
    </source>
</evidence>
<reference evidence="2" key="2">
    <citation type="submission" date="2023-01" db="EMBL/GenBank/DDBJ databases">
        <authorList>
            <person name="Petersen C."/>
        </authorList>
    </citation>
    <scope>NUCLEOTIDE SEQUENCE</scope>
    <source>
        <strain evidence="2">IBT 17514</strain>
    </source>
</reference>
<feature type="coiled-coil region" evidence="1">
    <location>
        <begin position="220"/>
        <end position="289"/>
    </location>
</feature>
<dbReference type="Proteomes" id="UP001215712">
    <property type="component" value="Unassembled WGS sequence"/>
</dbReference>
<dbReference type="GO" id="GO:0000815">
    <property type="term" value="C:ESCRT III complex"/>
    <property type="evidence" value="ECO:0007669"/>
    <property type="project" value="TreeGrafter"/>
</dbReference>
<proteinExistence type="predicted"/>
<dbReference type="InterPro" id="IPR005024">
    <property type="entry name" value="Snf7_fam"/>
</dbReference>
<dbReference type="GO" id="GO:0005771">
    <property type="term" value="C:multivesicular body"/>
    <property type="evidence" value="ECO:0007669"/>
    <property type="project" value="TreeGrafter"/>
</dbReference>
<dbReference type="AlphaFoldDB" id="A0AAD6MSC8"/>
<dbReference type="Gene3D" id="6.10.140.1230">
    <property type="match status" value="1"/>
</dbReference>
<evidence type="ECO:0000256" key="1">
    <source>
        <dbReference type="SAM" id="Coils"/>
    </source>
</evidence>
<dbReference type="GO" id="GO:0006900">
    <property type="term" value="P:vesicle budding from membrane"/>
    <property type="evidence" value="ECO:0007669"/>
    <property type="project" value="TreeGrafter"/>
</dbReference>
<accession>A0AAD6MSC8</accession>
<name>A0AAD6MSC8_9EURO</name>
<dbReference type="PANTHER" id="PTHR22761:SF18">
    <property type="entry name" value="SORTING PROTEIN SNF7 FAMILY PROTEIN, PUTATIVE (AFU_ORTHOLOGUE AFUA_2G16692)-RELATED"/>
    <property type="match status" value="1"/>
</dbReference>
<dbReference type="Pfam" id="PF03357">
    <property type="entry name" value="Snf7"/>
    <property type="match status" value="1"/>
</dbReference>
<organism evidence="2 3">
    <name type="scientific">Penicillium malachiteum</name>
    <dbReference type="NCBI Taxonomy" id="1324776"/>
    <lineage>
        <taxon>Eukaryota</taxon>
        <taxon>Fungi</taxon>
        <taxon>Dikarya</taxon>
        <taxon>Ascomycota</taxon>
        <taxon>Pezizomycotina</taxon>
        <taxon>Eurotiomycetes</taxon>
        <taxon>Eurotiomycetidae</taxon>
        <taxon>Eurotiales</taxon>
        <taxon>Aspergillaceae</taxon>
        <taxon>Penicillium</taxon>
    </lineage>
</organism>
<dbReference type="GO" id="GO:0032511">
    <property type="term" value="P:late endosome to vacuole transport via multivesicular body sorting pathway"/>
    <property type="evidence" value="ECO:0007669"/>
    <property type="project" value="TreeGrafter"/>
</dbReference>
<sequence length="323" mass="35399">MSWGVRQLKGFVIGEGDSAPKLQVQELVLVDNLQEAAELAIKKATGGNSSKLDLIYSKESFIEDYATILHDATELSDSDFDVLLLYLSRDCGAIAYDGRTIKFKSSDEPRQITQQDTTIASIKALVSTISKQVTSLELKIAQLTESAKTALNNKNRISALSAVRSKKQVEHNLSQRLNTLAQLEEVYAKIEAAAGHVEIVQVMEASTGVLRGLHAQVGGAERVEDVVEELREEMAKVDEVGSIMNEAGPVIDEGEIDEELEALEKSGQEAKEEKEAEETQKRLAELDNFGRQAEAMKDVDIQLAESIGRLSNMSVEDRPLPAK</sequence>
<gene>
    <name evidence="2" type="ORF">N7493_010097</name>
</gene>
<feature type="coiled-coil region" evidence="1">
    <location>
        <begin position="133"/>
        <end position="186"/>
    </location>
</feature>
<keyword evidence="1" id="KW-0175">Coiled coil</keyword>
<evidence type="ECO:0000313" key="3">
    <source>
        <dbReference type="Proteomes" id="UP001215712"/>
    </source>
</evidence>
<comment type="caution">
    <text evidence="2">The sequence shown here is derived from an EMBL/GenBank/DDBJ whole genome shotgun (WGS) entry which is preliminary data.</text>
</comment>
<reference evidence="2" key="1">
    <citation type="journal article" date="2023" name="IMA Fungus">
        <title>Comparative genomic study of the Penicillium genus elucidates a diverse pangenome and 15 lateral gene transfer events.</title>
        <authorList>
            <person name="Petersen C."/>
            <person name="Sorensen T."/>
            <person name="Nielsen M.R."/>
            <person name="Sondergaard T.E."/>
            <person name="Sorensen J.L."/>
            <person name="Fitzpatrick D.A."/>
            <person name="Frisvad J.C."/>
            <person name="Nielsen K.L."/>
        </authorList>
    </citation>
    <scope>NUCLEOTIDE SEQUENCE</scope>
    <source>
        <strain evidence="2">IBT 17514</strain>
    </source>
</reference>
<dbReference type="EMBL" id="JAQJAN010000018">
    <property type="protein sequence ID" value="KAJ5709806.1"/>
    <property type="molecule type" value="Genomic_DNA"/>
</dbReference>
<dbReference type="GO" id="GO:0009898">
    <property type="term" value="C:cytoplasmic side of plasma membrane"/>
    <property type="evidence" value="ECO:0007669"/>
    <property type="project" value="TreeGrafter"/>
</dbReference>
<dbReference type="PANTHER" id="PTHR22761">
    <property type="entry name" value="CHARGED MULTIVESICULAR BODY PROTEIN"/>
    <property type="match status" value="1"/>
</dbReference>
<keyword evidence="3" id="KW-1185">Reference proteome</keyword>
<protein>
    <submittedName>
        <fullName evidence="2">Uncharacterized protein</fullName>
    </submittedName>
</protein>